<name>A0A377XCM8_KLEPN</name>
<dbReference type="InterPro" id="IPR051715">
    <property type="entry name" value="Intimin-Invasin_domain"/>
</dbReference>
<evidence type="ECO:0000313" key="4">
    <source>
        <dbReference type="EMBL" id="STT73331.1"/>
    </source>
</evidence>
<dbReference type="PANTHER" id="PTHR39576">
    <property type="entry name" value="ATTACHING AND EFFACING PROTEIN HOMOLOG-RELATED-RELATED"/>
    <property type="match status" value="1"/>
</dbReference>
<feature type="chain" id="PRO_5016796375" evidence="2">
    <location>
        <begin position="25"/>
        <end position="249"/>
    </location>
</feature>
<dbReference type="AlphaFoldDB" id="A0A377XCM8"/>
<keyword evidence="2" id="KW-0732">Signal</keyword>
<proteinExistence type="inferred from homology"/>
<comment type="similarity">
    <text evidence="1">Belongs to the intimin/invasin family.</text>
</comment>
<evidence type="ECO:0000259" key="3">
    <source>
        <dbReference type="Pfam" id="PF11924"/>
    </source>
</evidence>
<sequence>MPVSFRLLPTLTFLLLLPGVPVWALTASDTTRPAQAQDPLPDMGIAPQVDDDARHFAEVAKKFGEASMSDNGLTAGEQAQLFAISKIGNEVSHQLESWLSPWGNANVDLLVDKEGKFTGSKGSWFVPLQDNDRYLTWNQYSVTRREHDLVGNIGLGQRWRVGGWLLGYNSFYDKVLSESLARGSVGAEAWGEYLRLSANYYHPLGDWQLRDNQTQEQRMAAGYDVTRPGAAAVLPAHQHQRQRRTVFRR</sequence>
<evidence type="ECO:0000256" key="2">
    <source>
        <dbReference type="SAM" id="SignalP"/>
    </source>
</evidence>
<organism evidence="4 5">
    <name type="scientific">Klebsiella pneumoniae</name>
    <dbReference type="NCBI Taxonomy" id="573"/>
    <lineage>
        <taxon>Bacteria</taxon>
        <taxon>Pseudomonadati</taxon>
        <taxon>Pseudomonadota</taxon>
        <taxon>Gammaproteobacteria</taxon>
        <taxon>Enterobacterales</taxon>
        <taxon>Enterobacteriaceae</taxon>
        <taxon>Klebsiella/Raoultella group</taxon>
        <taxon>Klebsiella</taxon>
        <taxon>Klebsiella pneumoniae complex</taxon>
    </lineage>
</organism>
<feature type="domain" description="Inverse autotransporter beta-domain" evidence="3">
    <location>
        <begin position="60"/>
        <end position="239"/>
    </location>
</feature>
<evidence type="ECO:0000256" key="1">
    <source>
        <dbReference type="ARBA" id="ARBA00010116"/>
    </source>
</evidence>
<dbReference type="InterPro" id="IPR024519">
    <property type="entry name" value="IAT_beta"/>
</dbReference>
<dbReference type="Gene3D" id="2.40.160.160">
    <property type="entry name" value="Inverse autotransporter, beta-domain"/>
    <property type="match status" value="1"/>
</dbReference>
<dbReference type="EMBL" id="UGLH01000004">
    <property type="protein sequence ID" value="STT73331.1"/>
    <property type="molecule type" value="Genomic_DNA"/>
</dbReference>
<dbReference type="Proteomes" id="UP000254340">
    <property type="component" value="Unassembled WGS sequence"/>
</dbReference>
<dbReference type="InterPro" id="IPR038177">
    <property type="entry name" value="IAT_beta_sf"/>
</dbReference>
<dbReference type="GO" id="GO:0009279">
    <property type="term" value="C:cell outer membrane"/>
    <property type="evidence" value="ECO:0007669"/>
    <property type="project" value="TreeGrafter"/>
</dbReference>
<protein>
    <submittedName>
        <fullName evidence="4">Invasin</fullName>
    </submittedName>
</protein>
<dbReference type="Pfam" id="PF11924">
    <property type="entry name" value="IAT_beta"/>
    <property type="match status" value="1"/>
</dbReference>
<accession>A0A377XCM8</accession>
<dbReference type="PANTHER" id="PTHR39576:SF1">
    <property type="entry name" value="INVASIN"/>
    <property type="match status" value="1"/>
</dbReference>
<evidence type="ECO:0000313" key="5">
    <source>
        <dbReference type="Proteomes" id="UP000254340"/>
    </source>
</evidence>
<feature type="signal peptide" evidence="2">
    <location>
        <begin position="1"/>
        <end position="24"/>
    </location>
</feature>
<reference evidence="4 5" key="1">
    <citation type="submission" date="2018-06" db="EMBL/GenBank/DDBJ databases">
        <authorList>
            <consortium name="Pathogen Informatics"/>
            <person name="Doyle S."/>
        </authorList>
    </citation>
    <scope>NUCLEOTIDE SEQUENCE [LARGE SCALE GENOMIC DNA]</scope>
    <source>
        <strain evidence="4 5">NCTC5047</strain>
    </source>
</reference>
<gene>
    <name evidence="4" type="ORF">NCTC5047_01029</name>
</gene>